<gene>
    <name evidence="1" type="ORF">AVEN_154926_1</name>
</gene>
<dbReference type="AlphaFoldDB" id="A0A4Y2A701"/>
<evidence type="ECO:0000313" key="1">
    <source>
        <dbReference type="EMBL" id="GBL75602.1"/>
    </source>
</evidence>
<dbReference type="EMBL" id="BGPR01000008">
    <property type="protein sequence ID" value="GBL75602.1"/>
    <property type="molecule type" value="Genomic_DNA"/>
</dbReference>
<comment type="caution">
    <text evidence="1">The sequence shown here is derived from an EMBL/GenBank/DDBJ whole genome shotgun (WGS) entry which is preliminary data.</text>
</comment>
<organism evidence="1 2">
    <name type="scientific">Araneus ventricosus</name>
    <name type="common">Orbweaver spider</name>
    <name type="synonym">Epeira ventricosa</name>
    <dbReference type="NCBI Taxonomy" id="182803"/>
    <lineage>
        <taxon>Eukaryota</taxon>
        <taxon>Metazoa</taxon>
        <taxon>Ecdysozoa</taxon>
        <taxon>Arthropoda</taxon>
        <taxon>Chelicerata</taxon>
        <taxon>Arachnida</taxon>
        <taxon>Araneae</taxon>
        <taxon>Araneomorphae</taxon>
        <taxon>Entelegynae</taxon>
        <taxon>Araneoidea</taxon>
        <taxon>Araneidae</taxon>
        <taxon>Araneus</taxon>
    </lineage>
</organism>
<name>A0A4Y2A701_ARAVE</name>
<protein>
    <submittedName>
        <fullName evidence="1">Uncharacterized protein</fullName>
    </submittedName>
</protein>
<reference evidence="1 2" key="1">
    <citation type="journal article" date="2019" name="Sci. Rep.">
        <title>Orb-weaving spider Araneus ventricosus genome elucidates the spidroin gene catalogue.</title>
        <authorList>
            <person name="Kono N."/>
            <person name="Nakamura H."/>
            <person name="Ohtoshi R."/>
            <person name="Moran D.A.P."/>
            <person name="Shinohara A."/>
            <person name="Yoshida Y."/>
            <person name="Fujiwara M."/>
            <person name="Mori M."/>
            <person name="Tomita M."/>
            <person name="Arakawa K."/>
        </authorList>
    </citation>
    <scope>NUCLEOTIDE SEQUENCE [LARGE SCALE GENOMIC DNA]</scope>
</reference>
<keyword evidence="2" id="KW-1185">Reference proteome</keyword>
<sequence>MWAWLRVKRDSYQKECDDFTPAALSSFPHTRRLWGTGEEFLRIRKVQAVITVFERGVRESEFSLSLKEKVTIVSDGGAECSSGSYDDITGSHNFEKTN</sequence>
<evidence type="ECO:0000313" key="2">
    <source>
        <dbReference type="Proteomes" id="UP000499080"/>
    </source>
</evidence>
<accession>A0A4Y2A701</accession>
<proteinExistence type="predicted"/>
<dbReference type="Proteomes" id="UP000499080">
    <property type="component" value="Unassembled WGS sequence"/>
</dbReference>